<dbReference type="PANTHER" id="PTHR30540:SF79">
    <property type="entry name" value="LOW AFFINITY POTASSIUM TRANSPORT SYSTEM PROTEIN KUP"/>
    <property type="match status" value="1"/>
</dbReference>
<evidence type="ECO:0000256" key="5">
    <source>
        <dbReference type="ARBA" id="ARBA00022538"/>
    </source>
</evidence>
<feature type="transmembrane region" description="Helical" evidence="12">
    <location>
        <begin position="158"/>
        <end position="176"/>
    </location>
</feature>
<feature type="transmembrane region" description="Helical" evidence="12">
    <location>
        <begin position="117"/>
        <end position="138"/>
    </location>
</feature>
<evidence type="ECO:0000256" key="11">
    <source>
        <dbReference type="ARBA" id="ARBA00023136"/>
    </source>
</evidence>
<keyword evidence="4 12" id="KW-1003">Cell membrane</keyword>
<dbReference type="InterPro" id="IPR023051">
    <property type="entry name" value="Kup"/>
</dbReference>
<evidence type="ECO:0000256" key="8">
    <source>
        <dbReference type="ARBA" id="ARBA00022958"/>
    </source>
</evidence>
<evidence type="ECO:0000256" key="12">
    <source>
        <dbReference type="HAMAP-Rule" id="MF_01522"/>
    </source>
</evidence>
<keyword evidence="7 12" id="KW-0769">Symport</keyword>
<feature type="domain" description="K+ potassium transporter C-terminal" evidence="14">
    <location>
        <begin position="495"/>
        <end position="647"/>
    </location>
</feature>
<dbReference type="InterPro" id="IPR053951">
    <property type="entry name" value="K_trans_N"/>
</dbReference>
<evidence type="ECO:0000256" key="2">
    <source>
        <dbReference type="ARBA" id="ARBA00007019"/>
    </source>
</evidence>
<comment type="caution">
    <text evidence="15">The sequence shown here is derived from an EMBL/GenBank/DDBJ whole genome shotgun (WGS) entry which is preliminary data.</text>
</comment>
<evidence type="ECO:0000256" key="6">
    <source>
        <dbReference type="ARBA" id="ARBA00022692"/>
    </source>
</evidence>
<keyword evidence="5 12" id="KW-0633">Potassium transport</keyword>
<gene>
    <name evidence="12" type="primary">kup</name>
    <name evidence="15" type="ORF">FHR36_005235</name>
</gene>
<proteinExistence type="inferred from homology"/>
<feature type="transmembrane region" description="Helical" evidence="12">
    <location>
        <begin position="65"/>
        <end position="87"/>
    </location>
</feature>
<accession>A0ABT1J3R4</accession>
<sequence>MADRAAAPQPTGVRHPGTPDSARLALVVGALGVVFGDIGTSPIYTLQTVFNPDDPHPVPVSTQNVYGVVSLVFWSVVVIVLVTYVLLAMRADNEGEGGIMALITLLRRSGSQRGRRTTLVLAALGIFGAALFLGDSMITPAMSVLSAVEGLKVVEPSFESAVVPLTAVIIVLLFLVQRRGTAVVGRLFGPVMIGWFVVIGACGVSGIADRPQILRALSPTYALSFLAGHFGIAFFALAAVVLAVTGAEALYADMGHFGRTAITRGWLFVVFPACVLSYLGQGALILDDPANISSPFFLLVPAWGQWPMILLATAATVIASQAVITGAYSIASQAAQLGYLPRLRIAHTSESTMGQIYVPWVNWLLMVSVLTLVFAFRSSAALAYAFGMAVTGTITITTLLFFYVARSRWGTPVWLVAVGGGLLLTVDLLFVAANATKLLHGAWLPLLIGVTAFTVMTTWQRGRDIVTAERERREGPLRAFVDRLHSGEVETLRVPGTAVFLNRGSETTPLAMRANVERNRVRHDHVVILSLTTEPVPRVPADQRILVDGLGWSEDGIIHVTVRFGYMETPDVPAALTLLDPAETEGELQLDEASYFLSKIELRRGQEPTMAPWRKRLFIATSYITADAAEYFGLPRDRTVIMGSHIEV</sequence>
<evidence type="ECO:0000256" key="4">
    <source>
        <dbReference type="ARBA" id="ARBA00022475"/>
    </source>
</evidence>
<dbReference type="InterPro" id="IPR003855">
    <property type="entry name" value="K+_transporter"/>
</dbReference>
<evidence type="ECO:0000256" key="1">
    <source>
        <dbReference type="ARBA" id="ARBA00004141"/>
    </source>
</evidence>
<feature type="domain" description="K+ potassium transporter integral membrane" evidence="13">
    <location>
        <begin position="27"/>
        <end position="481"/>
    </location>
</feature>
<evidence type="ECO:0000256" key="7">
    <source>
        <dbReference type="ARBA" id="ARBA00022847"/>
    </source>
</evidence>
<dbReference type="RefSeq" id="WP_253800906.1">
    <property type="nucleotide sequence ID" value="NZ_BAAAUB010000034.1"/>
</dbReference>
<comment type="subcellular location">
    <subcellularLocation>
        <location evidence="12">Cell membrane</location>
        <topology evidence="12">Multi-pass membrane protein</topology>
    </subcellularLocation>
    <subcellularLocation>
        <location evidence="1">Membrane</location>
        <topology evidence="1">Multi-pass membrane protein</topology>
    </subcellularLocation>
</comment>
<keyword evidence="8 12" id="KW-0630">Potassium</keyword>
<keyword evidence="16" id="KW-1185">Reference proteome</keyword>
<evidence type="ECO:0000313" key="16">
    <source>
        <dbReference type="Proteomes" id="UP001206483"/>
    </source>
</evidence>
<comment type="similarity">
    <text evidence="2 12">Belongs to the HAK/KUP transporter (TC 2.A.72) family.</text>
</comment>
<feature type="transmembrane region" description="Helical" evidence="12">
    <location>
        <begin position="220"/>
        <end position="244"/>
    </location>
</feature>
<keyword evidence="11 12" id="KW-0472">Membrane</keyword>
<feature type="transmembrane region" description="Helical" evidence="12">
    <location>
        <begin position="356"/>
        <end position="376"/>
    </location>
</feature>
<keyword evidence="3 12" id="KW-0813">Transport</keyword>
<dbReference type="InterPro" id="IPR053952">
    <property type="entry name" value="K_trans_C"/>
</dbReference>
<dbReference type="Proteomes" id="UP001206483">
    <property type="component" value="Unassembled WGS sequence"/>
</dbReference>
<keyword evidence="6 12" id="KW-0812">Transmembrane</keyword>
<reference evidence="15 16" key="1">
    <citation type="submission" date="2022-06" db="EMBL/GenBank/DDBJ databases">
        <title>Sequencing the genomes of 1000 actinobacteria strains.</title>
        <authorList>
            <person name="Klenk H.-P."/>
        </authorList>
    </citation>
    <scope>NUCLEOTIDE SEQUENCE [LARGE SCALE GENOMIC DNA]</scope>
    <source>
        <strain evidence="15 16">DSM 41656</strain>
    </source>
</reference>
<feature type="transmembrane region" description="Helical" evidence="12">
    <location>
        <begin position="382"/>
        <end position="405"/>
    </location>
</feature>
<feature type="transmembrane region" description="Helical" evidence="12">
    <location>
        <begin position="438"/>
        <end position="459"/>
    </location>
</feature>
<comment type="function">
    <text evidence="12">Transport of potassium into the cell. Likely operates as a K(+):H(+) symporter.</text>
</comment>
<feature type="transmembrane region" description="Helical" evidence="12">
    <location>
        <begin position="265"/>
        <end position="286"/>
    </location>
</feature>
<dbReference type="Pfam" id="PF02705">
    <property type="entry name" value="K_trans"/>
    <property type="match status" value="1"/>
</dbReference>
<organism evidence="15 16">
    <name type="scientific">Kitasatospora paracochleata</name>
    <dbReference type="NCBI Taxonomy" id="58354"/>
    <lineage>
        <taxon>Bacteria</taxon>
        <taxon>Bacillati</taxon>
        <taxon>Actinomycetota</taxon>
        <taxon>Actinomycetes</taxon>
        <taxon>Kitasatosporales</taxon>
        <taxon>Streptomycetaceae</taxon>
        <taxon>Kitasatospora</taxon>
    </lineage>
</organism>
<dbReference type="Pfam" id="PF22776">
    <property type="entry name" value="K_trans_C"/>
    <property type="match status" value="1"/>
</dbReference>
<keyword evidence="9 12" id="KW-1133">Transmembrane helix</keyword>
<evidence type="ECO:0000259" key="13">
    <source>
        <dbReference type="Pfam" id="PF02705"/>
    </source>
</evidence>
<evidence type="ECO:0000256" key="10">
    <source>
        <dbReference type="ARBA" id="ARBA00023065"/>
    </source>
</evidence>
<evidence type="ECO:0000256" key="3">
    <source>
        <dbReference type="ARBA" id="ARBA00022448"/>
    </source>
</evidence>
<name>A0ABT1J3R4_9ACTN</name>
<dbReference type="PANTHER" id="PTHR30540">
    <property type="entry name" value="OSMOTIC STRESS POTASSIUM TRANSPORTER"/>
    <property type="match status" value="1"/>
</dbReference>
<evidence type="ECO:0000256" key="9">
    <source>
        <dbReference type="ARBA" id="ARBA00022989"/>
    </source>
</evidence>
<evidence type="ECO:0000259" key="14">
    <source>
        <dbReference type="Pfam" id="PF22776"/>
    </source>
</evidence>
<dbReference type="HAMAP" id="MF_01522">
    <property type="entry name" value="Kup"/>
    <property type="match status" value="1"/>
</dbReference>
<feature type="transmembrane region" description="Helical" evidence="12">
    <location>
        <begin position="188"/>
        <end position="208"/>
    </location>
</feature>
<keyword evidence="10 12" id="KW-0406">Ion transport</keyword>
<dbReference type="EMBL" id="JAMZDX010000005">
    <property type="protein sequence ID" value="MCP2312069.1"/>
    <property type="molecule type" value="Genomic_DNA"/>
</dbReference>
<protein>
    <recommendedName>
        <fullName evidence="12">Probable potassium transport system protein Kup</fullName>
    </recommendedName>
</protein>
<feature type="transmembrane region" description="Helical" evidence="12">
    <location>
        <begin position="24"/>
        <end position="45"/>
    </location>
</feature>
<evidence type="ECO:0000313" key="15">
    <source>
        <dbReference type="EMBL" id="MCP2312069.1"/>
    </source>
</evidence>
<feature type="transmembrane region" description="Helical" evidence="12">
    <location>
        <begin position="412"/>
        <end position="432"/>
    </location>
</feature>
<comment type="catalytic activity">
    <reaction evidence="12">
        <text>K(+)(in) + H(+)(in) = K(+)(out) + H(+)(out)</text>
        <dbReference type="Rhea" id="RHEA:28490"/>
        <dbReference type="ChEBI" id="CHEBI:15378"/>
        <dbReference type="ChEBI" id="CHEBI:29103"/>
    </reaction>
</comment>
<feature type="transmembrane region" description="Helical" evidence="12">
    <location>
        <begin position="306"/>
        <end position="335"/>
    </location>
</feature>